<name>A0A0W8IA71_9MICO</name>
<evidence type="ECO:0000313" key="3">
    <source>
        <dbReference type="Proteomes" id="UP000054837"/>
    </source>
</evidence>
<dbReference type="Gene3D" id="3.90.79.10">
    <property type="entry name" value="Nucleoside Triphosphate Pyrophosphohydrolase"/>
    <property type="match status" value="1"/>
</dbReference>
<accession>A0A0W8IA71</accession>
<dbReference type="InterPro" id="IPR015797">
    <property type="entry name" value="NUDIX_hydrolase-like_dom_sf"/>
</dbReference>
<keyword evidence="3" id="KW-1185">Reference proteome</keyword>
<organism evidence="2 3">
    <name type="scientific">Serinicoccus chungangensis</name>
    <dbReference type="NCBI Taxonomy" id="767452"/>
    <lineage>
        <taxon>Bacteria</taxon>
        <taxon>Bacillati</taxon>
        <taxon>Actinomycetota</taxon>
        <taxon>Actinomycetes</taxon>
        <taxon>Micrococcales</taxon>
        <taxon>Ornithinimicrobiaceae</taxon>
        <taxon>Serinicoccus</taxon>
    </lineage>
</organism>
<protein>
    <recommendedName>
        <fullName evidence="1">Nudix hydrolase domain-containing protein</fullName>
    </recommendedName>
</protein>
<dbReference type="SUPFAM" id="SSF55811">
    <property type="entry name" value="Nudix"/>
    <property type="match status" value="1"/>
</dbReference>
<gene>
    <name evidence="2" type="ORF">AVL62_11645</name>
</gene>
<dbReference type="Pfam" id="PF00293">
    <property type="entry name" value="NUDIX"/>
    <property type="match status" value="1"/>
</dbReference>
<dbReference type="EMBL" id="LQBL01000011">
    <property type="protein sequence ID" value="KUG56787.1"/>
    <property type="molecule type" value="Genomic_DNA"/>
</dbReference>
<dbReference type="InterPro" id="IPR000086">
    <property type="entry name" value="NUDIX_hydrolase_dom"/>
</dbReference>
<evidence type="ECO:0000313" key="2">
    <source>
        <dbReference type="EMBL" id="KUG56787.1"/>
    </source>
</evidence>
<evidence type="ECO:0000259" key="1">
    <source>
        <dbReference type="PROSITE" id="PS51462"/>
    </source>
</evidence>
<dbReference type="STRING" id="767452.AVL62_11645"/>
<proteinExistence type="predicted"/>
<sequence>MTEDGPSASQYLPPTYIRVLALALIRHPSSGALFVTEYLDPARGESLHRPAGGGIEFGETAEQALRREFREEFETEIEVGERVAVLENIFVFNGRPGHEWVVLHDARFLDDAMHGPGPHPVLDAPTDLGIWRPPTGTDLPRLVPDALADLV</sequence>
<dbReference type="PROSITE" id="PS51462">
    <property type="entry name" value="NUDIX"/>
    <property type="match status" value="1"/>
</dbReference>
<feature type="domain" description="Nudix hydrolase" evidence="1">
    <location>
        <begin position="16"/>
        <end position="151"/>
    </location>
</feature>
<dbReference type="Proteomes" id="UP000054837">
    <property type="component" value="Unassembled WGS sequence"/>
</dbReference>
<comment type="caution">
    <text evidence="2">The sequence shown here is derived from an EMBL/GenBank/DDBJ whole genome shotgun (WGS) entry which is preliminary data.</text>
</comment>
<dbReference type="AlphaFoldDB" id="A0A0W8IA71"/>
<reference evidence="2 3" key="1">
    <citation type="submission" date="2015-12" db="EMBL/GenBank/DDBJ databases">
        <title>Serinicoccus chungangenesis strain CD08_5 genome sequencing and assembly.</title>
        <authorList>
            <person name="Chander A.M."/>
            <person name="Kaur G."/>
            <person name="Nair G.R."/>
            <person name="Dhawan D.K."/>
            <person name="Kochhar R.K."/>
            <person name="Mayilraj S."/>
            <person name="Bhadada S.K."/>
        </authorList>
    </citation>
    <scope>NUCLEOTIDE SEQUENCE [LARGE SCALE GENOMIC DNA]</scope>
    <source>
        <strain evidence="2 3">CD08_5</strain>
    </source>
</reference>